<feature type="region of interest" description="Disordered" evidence="1">
    <location>
        <begin position="351"/>
        <end position="370"/>
    </location>
</feature>
<evidence type="ECO:0008006" key="6">
    <source>
        <dbReference type="Google" id="ProtNLM"/>
    </source>
</evidence>
<organism evidence="4 5">
    <name type="scientific">Dactylosporangium matsuzakiense</name>
    <dbReference type="NCBI Taxonomy" id="53360"/>
    <lineage>
        <taxon>Bacteria</taxon>
        <taxon>Bacillati</taxon>
        <taxon>Actinomycetota</taxon>
        <taxon>Actinomycetes</taxon>
        <taxon>Micromonosporales</taxon>
        <taxon>Micromonosporaceae</taxon>
        <taxon>Dactylosporangium</taxon>
    </lineage>
</organism>
<sequence>MSKKLLAFGVAVVVGVAVALVVAATGHPQRRLVAHFTRTVGVHEGSSVRVLGVRIGEVTAVRPEGRTVRVEMRYDAEWPIPADAQAVIIPPSVVSDRYVQLTPAFTGGATLADRADLPVGRTAVPMEIDDIYKALDDFNKALGPGGADADGALKALVQTGQANLQGNGDNLHTAIDGLDKALTTLADGRDDLFGTLVNLQQFTTAVAGSDAAVRAFNQRLAEVAGQLAGERDDLAAALHALATALSDVTAFIRDNKATLVSNVDALADVTGILAKQQKAIIEILDVAPLALSNLNLAYNPGSGTLDTRDDALGPYDAASYVCAVLRDNIPVAQIPQQCVALAQTLNGLGQALPPTPAKTDPAKPPAPALPALPEVTQDLTLGGILRGVS</sequence>
<dbReference type="NCBIfam" id="TIGR00996">
    <property type="entry name" value="Mtu_fam_mce"/>
    <property type="match status" value="1"/>
</dbReference>
<evidence type="ECO:0000259" key="2">
    <source>
        <dbReference type="Pfam" id="PF02470"/>
    </source>
</evidence>
<evidence type="ECO:0000313" key="5">
    <source>
        <dbReference type="Proteomes" id="UP001143480"/>
    </source>
</evidence>
<comment type="caution">
    <text evidence="4">The sequence shown here is derived from an EMBL/GenBank/DDBJ whole genome shotgun (WGS) entry which is preliminary data.</text>
</comment>
<keyword evidence="5" id="KW-1185">Reference proteome</keyword>
<reference evidence="4" key="1">
    <citation type="journal article" date="2014" name="Int. J. Syst. Evol. Microbiol.">
        <title>Complete genome sequence of Corynebacterium casei LMG S-19264T (=DSM 44701T), isolated from a smear-ripened cheese.</title>
        <authorList>
            <consortium name="US DOE Joint Genome Institute (JGI-PGF)"/>
            <person name="Walter F."/>
            <person name="Albersmeier A."/>
            <person name="Kalinowski J."/>
            <person name="Ruckert C."/>
        </authorList>
    </citation>
    <scope>NUCLEOTIDE SEQUENCE</scope>
    <source>
        <strain evidence="4">VKM Ac-1321</strain>
    </source>
</reference>
<dbReference type="Proteomes" id="UP001143480">
    <property type="component" value="Unassembled WGS sequence"/>
</dbReference>
<dbReference type="InterPro" id="IPR024516">
    <property type="entry name" value="Mce_C"/>
</dbReference>
<proteinExistence type="predicted"/>
<protein>
    <recommendedName>
        <fullName evidence="6">Virulence factor Mce-like protein</fullName>
    </recommendedName>
</protein>
<dbReference type="RefSeq" id="WP_261963756.1">
    <property type="nucleotide sequence ID" value="NZ_BAAAXA010000003.1"/>
</dbReference>
<dbReference type="EMBL" id="BSFP01000080">
    <property type="protein sequence ID" value="GLL06895.1"/>
    <property type="molecule type" value="Genomic_DNA"/>
</dbReference>
<name>A0A9W6NR59_9ACTN</name>
<accession>A0A9W6NR59</accession>
<gene>
    <name evidence="4" type="ORF">GCM10017581_086450</name>
</gene>
<dbReference type="GO" id="GO:0005576">
    <property type="term" value="C:extracellular region"/>
    <property type="evidence" value="ECO:0007669"/>
    <property type="project" value="TreeGrafter"/>
</dbReference>
<dbReference type="InterPro" id="IPR052336">
    <property type="entry name" value="MlaD_Phospholipid_Transporter"/>
</dbReference>
<dbReference type="InterPro" id="IPR003399">
    <property type="entry name" value="Mce/MlaD"/>
</dbReference>
<dbReference type="AlphaFoldDB" id="A0A9W6NR59"/>
<feature type="domain" description="Mammalian cell entry C-terminal" evidence="3">
    <location>
        <begin position="110"/>
        <end position="284"/>
    </location>
</feature>
<dbReference type="PANTHER" id="PTHR33371">
    <property type="entry name" value="INTERMEMBRANE PHOSPHOLIPID TRANSPORT SYSTEM BINDING PROTEIN MLAD-RELATED"/>
    <property type="match status" value="1"/>
</dbReference>
<evidence type="ECO:0000259" key="3">
    <source>
        <dbReference type="Pfam" id="PF11887"/>
    </source>
</evidence>
<dbReference type="Pfam" id="PF02470">
    <property type="entry name" value="MlaD"/>
    <property type="match status" value="1"/>
</dbReference>
<dbReference type="InterPro" id="IPR005693">
    <property type="entry name" value="Mce"/>
</dbReference>
<reference evidence="4" key="2">
    <citation type="submission" date="2023-01" db="EMBL/GenBank/DDBJ databases">
        <authorList>
            <person name="Sun Q."/>
            <person name="Evtushenko L."/>
        </authorList>
    </citation>
    <scope>NUCLEOTIDE SEQUENCE</scope>
    <source>
        <strain evidence="4">VKM Ac-1321</strain>
    </source>
</reference>
<feature type="domain" description="Mce/MlaD" evidence="2">
    <location>
        <begin position="30"/>
        <end position="103"/>
    </location>
</feature>
<evidence type="ECO:0000313" key="4">
    <source>
        <dbReference type="EMBL" id="GLL06895.1"/>
    </source>
</evidence>
<evidence type="ECO:0000256" key="1">
    <source>
        <dbReference type="SAM" id="MobiDB-lite"/>
    </source>
</evidence>
<dbReference type="Pfam" id="PF11887">
    <property type="entry name" value="Mce4_CUP1"/>
    <property type="match status" value="1"/>
</dbReference>
<dbReference type="PANTHER" id="PTHR33371:SF4">
    <property type="entry name" value="INTERMEMBRANE PHOSPHOLIPID TRANSPORT SYSTEM BINDING PROTEIN MLAD"/>
    <property type="match status" value="1"/>
</dbReference>